<dbReference type="InterPro" id="IPR006626">
    <property type="entry name" value="PbH1"/>
</dbReference>
<dbReference type="InterPro" id="IPR039448">
    <property type="entry name" value="Beta_helix"/>
</dbReference>
<evidence type="ECO:0000259" key="2">
    <source>
        <dbReference type="Pfam" id="PF13229"/>
    </source>
</evidence>
<dbReference type="PANTHER" id="PTHR36453">
    <property type="entry name" value="SECRETED PROTEIN-RELATED"/>
    <property type="match status" value="1"/>
</dbReference>
<dbReference type="RefSeq" id="WP_128134056.1">
    <property type="nucleotide sequence ID" value="NZ_JACOOI010000001.1"/>
</dbReference>
<proteinExistence type="predicted"/>
<dbReference type="Pfam" id="PF13229">
    <property type="entry name" value="Beta_helix"/>
    <property type="match status" value="1"/>
</dbReference>
<evidence type="ECO:0000313" key="3">
    <source>
        <dbReference type="EMBL" id="MBC5641320.1"/>
    </source>
</evidence>
<protein>
    <submittedName>
        <fullName evidence="3">Right-handed parallel beta-helix repeat-containing protein</fullName>
    </submittedName>
</protein>
<evidence type="ECO:0000256" key="1">
    <source>
        <dbReference type="SAM" id="SignalP"/>
    </source>
</evidence>
<keyword evidence="4" id="KW-1185">Reference proteome</keyword>
<comment type="caution">
    <text evidence="3">The sequence shown here is derived from an EMBL/GenBank/DDBJ whole genome shotgun (WGS) entry which is preliminary data.</text>
</comment>
<accession>A0ABR7DV21</accession>
<dbReference type="SUPFAM" id="SSF51126">
    <property type="entry name" value="Pectin lyase-like"/>
    <property type="match status" value="1"/>
</dbReference>
<dbReference type="InterPro" id="IPR011050">
    <property type="entry name" value="Pectin_lyase_fold/virulence"/>
</dbReference>
<organism evidence="3 4">
    <name type="scientific">Parabacteroides segnis</name>
    <dbReference type="NCBI Taxonomy" id="2763058"/>
    <lineage>
        <taxon>Bacteria</taxon>
        <taxon>Pseudomonadati</taxon>
        <taxon>Bacteroidota</taxon>
        <taxon>Bacteroidia</taxon>
        <taxon>Bacteroidales</taxon>
        <taxon>Tannerellaceae</taxon>
        <taxon>Parabacteroides</taxon>
    </lineage>
</organism>
<feature type="domain" description="Right handed beta helix" evidence="2">
    <location>
        <begin position="438"/>
        <end position="576"/>
    </location>
</feature>
<dbReference type="EMBL" id="JACOOI010000001">
    <property type="protein sequence ID" value="MBC5641320.1"/>
    <property type="molecule type" value="Genomic_DNA"/>
</dbReference>
<sequence length="697" mass="78720">MYLKNYPVISCLLILLLSCRQEAILYVDQSIETTPNANGSIESPFRDVESALNAVHKIRGKDGTQQIKIIFRKGTYYFDKGFLIDQSLSNLIITAYPEESVIFSGGKPIPVNLIRQSRIGDNEVQVIDLKKAGIHDYGKIKNTGFSRPFSNSWGEFFINNKPMHLSRWPNKGMIRMGKIIDEGSVPRNNDFKNRGAIMEYDSLRVSSWEFTDDMWISGYFKYGYADDALRIASLNKEKKTITTAGPTLYGFYSGYAWNKWFAFNIKEETDEPGEYFLERTTGKLYFISPDSEIGSLHLSILEEPFFDIWQAENIQIKNITFEYSRGTILSLSETENVCISGCTFRNSGDLGVIIGNGISPFKEYLHEGNGKPVRGTAGSLQQHLYANQTFNRQGGHNNQIDHCIFYNLGAGGVSMGGGDRKTLQAGNNIVSNCLFHANNRIAKSYRPAVHITGVGNRIVHCEMYDSPSMAILMHGNNHLIENNYIHDVCLEVEDQGAFYYGRNPSECGTIIRNNLFADIPDTYSTCAIYHDDGAGGLTVENNIFYRAGKYAVLMGGGSDNTYKNNLFINGQIGIHADNRLQNWGKSLIAQDGLFEKRLKEINYKEEPYSSTYPYLKDYIPNDSLPKRNRITGNRFIGIGKTSDNPQLLIWENNTVKKDTFKLDSYYSMEMLLKELSDKNYRTTDCSVSIGMLQSEPL</sequence>
<dbReference type="PANTHER" id="PTHR36453:SF1">
    <property type="entry name" value="RIGHT HANDED BETA HELIX DOMAIN-CONTAINING PROTEIN"/>
    <property type="match status" value="1"/>
</dbReference>
<keyword evidence="1" id="KW-0732">Signal</keyword>
<dbReference type="SMART" id="SM00710">
    <property type="entry name" value="PbH1"/>
    <property type="match status" value="7"/>
</dbReference>
<dbReference type="Gene3D" id="2.160.20.10">
    <property type="entry name" value="Single-stranded right-handed beta-helix, Pectin lyase-like"/>
    <property type="match status" value="2"/>
</dbReference>
<name>A0ABR7DV21_9BACT</name>
<feature type="signal peptide" evidence="1">
    <location>
        <begin position="1"/>
        <end position="23"/>
    </location>
</feature>
<dbReference type="Proteomes" id="UP000644010">
    <property type="component" value="Unassembled WGS sequence"/>
</dbReference>
<gene>
    <name evidence="3" type="ORF">H8S77_00250</name>
</gene>
<dbReference type="PROSITE" id="PS51257">
    <property type="entry name" value="PROKAR_LIPOPROTEIN"/>
    <property type="match status" value="1"/>
</dbReference>
<evidence type="ECO:0000313" key="4">
    <source>
        <dbReference type="Proteomes" id="UP000644010"/>
    </source>
</evidence>
<dbReference type="InterPro" id="IPR012334">
    <property type="entry name" value="Pectin_lyas_fold"/>
</dbReference>
<reference evidence="3 4" key="1">
    <citation type="submission" date="2020-08" db="EMBL/GenBank/DDBJ databases">
        <title>Genome public.</title>
        <authorList>
            <person name="Liu C."/>
            <person name="Sun Q."/>
        </authorList>
    </citation>
    <scope>NUCLEOTIDE SEQUENCE [LARGE SCALE GENOMIC DNA]</scope>
    <source>
        <strain evidence="3 4">BX2</strain>
    </source>
</reference>
<feature type="chain" id="PRO_5047169862" evidence="1">
    <location>
        <begin position="24"/>
        <end position="697"/>
    </location>
</feature>